<evidence type="ECO:0000256" key="5">
    <source>
        <dbReference type="ARBA" id="ARBA00023224"/>
    </source>
</evidence>
<keyword evidence="4 8" id="KW-1133">Transmembrane helix</keyword>
<evidence type="ECO:0000256" key="4">
    <source>
        <dbReference type="ARBA" id="ARBA00022989"/>
    </source>
</evidence>
<dbReference type="GO" id="GO:0005886">
    <property type="term" value="C:plasma membrane"/>
    <property type="evidence" value="ECO:0007669"/>
    <property type="project" value="UniProtKB-SubCell"/>
</dbReference>
<evidence type="ECO:0000256" key="8">
    <source>
        <dbReference type="SAM" id="Phobius"/>
    </source>
</evidence>
<feature type="domain" description="HAMP" evidence="11">
    <location>
        <begin position="213"/>
        <end position="265"/>
    </location>
</feature>
<comment type="similarity">
    <text evidence="6">Belongs to the methyl-accepting chemotaxis (MCP) protein family.</text>
</comment>
<evidence type="ECO:0000256" key="1">
    <source>
        <dbReference type="ARBA" id="ARBA00004429"/>
    </source>
</evidence>
<keyword evidence="13" id="KW-1185">Reference proteome</keyword>
<dbReference type="PANTHER" id="PTHR32089">
    <property type="entry name" value="METHYL-ACCEPTING CHEMOTAXIS PROTEIN MCPB"/>
    <property type="match status" value="1"/>
</dbReference>
<gene>
    <name evidence="12" type="ORF">Afe05nite_51940</name>
</gene>
<evidence type="ECO:0000259" key="10">
    <source>
        <dbReference type="PROSITE" id="PS50192"/>
    </source>
</evidence>
<evidence type="ECO:0000256" key="3">
    <source>
        <dbReference type="ARBA" id="ARBA00022692"/>
    </source>
</evidence>
<dbReference type="InterPro" id="IPR003660">
    <property type="entry name" value="HAMP_dom"/>
</dbReference>
<dbReference type="InterPro" id="IPR000727">
    <property type="entry name" value="T_SNARE_dom"/>
</dbReference>
<evidence type="ECO:0000313" key="13">
    <source>
        <dbReference type="Proteomes" id="UP000598174"/>
    </source>
</evidence>
<comment type="caution">
    <text evidence="12">The sequence shown here is derived from an EMBL/GenBank/DDBJ whole genome shotgun (WGS) entry which is preliminary data.</text>
</comment>
<protein>
    <recommendedName>
        <fullName evidence="14">Methyl-accepting chemotaxis protein</fullName>
    </recommendedName>
</protein>
<evidence type="ECO:0008006" key="14">
    <source>
        <dbReference type="Google" id="ProtNLM"/>
    </source>
</evidence>
<evidence type="ECO:0000256" key="2">
    <source>
        <dbReference type="ARBA" id="ARBA00022519"/>
    </source>
</evidence>
<keyword evidence="5 7" id="KW-0807">Transducer</keyword>
<comment type="subcellular location">
    <subcellularLocation>
        <location evidence="1">Cell inner membrane</location>
        <topology evidence="1">Multi-pass membrane protein</topology>
    </subcellularLocation>
</comment>
<dbReference type="SMART" id="SM00283">
    <property type="entry name" value="MA"/>
    <property type="match status" value="1"/>
</dbReference>
<reference evidence="12" key="1">
    <citation type="submission" date="2021-01" db="EMBL/GenBank/DDBJ databases">
        <title>Whole genome shotgun sequence of Actinoplanes ferrugineus NBRC 15555.</title>
        <authorList>
            <person name="Komaki H."/>
            <person name="Tamura T."/>
        </authorList>
    </citation>
    <scope>NUCLEOTIDE SEQUENCE</scope>
    <source>
        <strain evidence="12">NBRC 15555</strain>
    </source>
</reference>
<dbReference type="InterPro" id="IPR004090">
    <property type="entry name" value="Chemotax_Me-accpt_rcpt"/>
</dbReference>
<feature type="transmembrane region" description="Helical" evidence="8">
    <location>
        <begin position="13"/>
        <end position="35"/>
    </location>
</feature>
<proteinExistence type="inferred from homology"/>
<feature type="transmembrane region" description="Helical" evidence="8">
    <location>
        <begin position="192"/>
        <end position="212"/>
    </location>
</feature>
<dbReference type="AlphaFoldDB" id="A0A919MG09"/>
<dbReference type="EMBL" id="BOMM01000047">
    <property type="protein sequence ID" value="GIE13354.1"/>
    <property type="molecule type" value="Genomic_DNA"/>
</dbReference>
<sequence>MGPLLRFTVGHKLTILGATGMLVSVAIGIATFAGLGTVRSSSQQRVLLNQANAILIDLDMQQSNIQIAERDALLATNGAARKAATDKLAAIRLTAAADWTALRSVPVPAEVRTSLDDLHTGYDAYLTGVDAQLPVILATDPAGPQAGVLLRAEGDRAQAMQEKITATRALAQRHVDAALTASNHAMTELKMIIGLALLLGLSILVTISVLVARSITRPLHRMVAALARVADRDLTTEVDVATHDEIGQMATALATALTAMRGAVATVGDTSSALAGASDELTAVAADLGQAAEETTAQAGTVSTTARQVAANVTTMSAATEEMTASITEIAQSASTAAGVATGAVRTAEETSQAVERLGQASAEIGDILKVINAIAEQTNLLALNATIESARAGEAGKGFAVVAGEVKDLAQETAKATEDISRKTAAIQSTTSDVADSIGRIASVVHQINELQTTIAAAVEEQSATASEIGRNVGQIADGSGEIARTIGEVAVAAGATSRGAGVTEESAAKLSDLATRVDVLVKTFRY</sequence>
<dbReference type="PRINTS" id="PR00260">
    <property type="entry name" value="CHEMTRNSDUCR"/>
</dbReference>
<dbReference type="SMART" id="SM00304">
    <property type="entry name" value="HAMP"/>
    <property type="match status" value="2"/>
</dbReference>
<evidence type="ECO:0000256" key="7">
    <source>
        <dbReference type="PROSITE-ProRule" id="PRU00284"/>
    </source>
</evidence>
<dbReference type="InterPro" id="IPR004089">
    <property type="entry name" value="MCPsignal_dom"/>
</dbReference>
<dbReference type="Pfam" id="PF00015">
    <property type="entry name" value="MCPsignal"/>
    <property type="match status" value="1"/>
</dbReference>
<evidence type="ECO:0000259" key="11">
    <source>
        <dbReference type="PROSITE" id="PS50885"/>
    </source>
</evidence>
<dbReference type="GO" id="GO:0006935">
    <property type="term" value="P:chemotaxis"/>
    <property type="evidence" value="ECO:0007669"/>
    <property type="project" value="InterPro"/>
</dbReference>
<dbReference type="GO" id="GO:0004888">
    <property type="term" value="F:transmembrane signaling receptor activity"/>
    <property type="evidence" value="ECO:0007669"/>
    <property type="project" value="InterPro"/>
</dbReference>
<dbReference type="Pfam" id="PF00672">
    <property type="entry name" value="HAMP"/>
    <property type="match status" value="1"/>
</dbReference>
<keyword evidence="8" id="KW-0472">Membrane</keyword>
<keyword evidence="3 8" id="KW-0812">Transmembrane</keyword>
<evidence type="ECO:0000313" key="12">
    <source>
        <dbReference type="EMBL" id="GIE13354.1"/>
    </source>
</evidence>
<dbReference type="Proteomes" id="UP000598174">
    <property type="component" value="Unassembled WGS sequence"/>
</dbReference>
<keyword evidence="2" id="KW-0997">Cell inner membrane</keyword>
<dbReference type="PANTHER" id="PTHR32089:SF112">
    <property type="entry name" value="LYSOZYME-LIKE PROTEIN-RELATED"/>
    <property type="match status" value="1"/>
</dbReference>
<dbReference type="PROSITE" id="PS50885">
    <property type="entry name" value="HAMP"/>
    <property type="match status" value="1"/>
</dbReference>
<dbReference type="CDD" id="cd06225">
    <property type="entry name" value="HAMP"/>
    <property type="match status" value="1"/>
</dbReference>
<accession>A0A919MG09</accession>
<feature type="domain" description="T-SNARE coiled-coil homology" evidence="10">
    <location>
        <begin position="429"/>
        <end position="491"/>
    </location>
</feature>
<evidence type="ECO:0000259" key="9">
    <source>
        <dbReference type="PROSITE" id="PS50111"/>
    </source>
</evidence>
<dbReference type="PROSITE" id="PS50192">
    <property type="entry name" value="T_SNARE"/>
    <property type="match status" value="1"/>
</dbReference>
<dbReference type="SUPFAM" id="SSF58104">
    <property type="entry name" value="Methyl-accepting chemotaxis protein (MCP) signaling domain"/>
    <property type="match status" value="1"/>
</dbReference>
<organism evidence="12 13">
    <name type="scientific">Paractinoplanes ferrugineus</name>
    <dbReference type="NCBI Taxonomy" id="113564"/>
    <lineage>
        <taxon>Bacteria</taxon>
        <taxon>Bacillati</taxon>
        <taxon>Actinomycetota</taxon>
        <taxon>Actinomycetes</taxon>
        <taxon>Micromonosporales</taxon>
        <taxon>Micromonosporaceae</taxon>
        <taxon>Paractinoplanes</taxon>
    </lineage>
</organism>
<dbReference type="PROSITE" id="PS50111">
    <property type="entry name" value="CHEMOTAXIS_TRANSDUC_2"/>
    <property type="match status" value="1"/>
</dbReference>
<keyword evidence="2" id="KW-1003">Cell membrane</keyword>
<dbReference type="GO" id="GO:0007165">
    <property type="term" value="P:signal transduction"/>
    <property type="evidence" value="ECO:0007669"/>
    <property type="project" value="UniProtKB-KW"/>
</dbReference>
<name>A0A919MG09_9ACTN</name>
<feature type="domain" description="Methyl-accepting transducer" evidence="9">
    <location>
        <begin position="277"/>
        <end position="516"/>
    </location>
</feature>
<evidence type="ECO:0000256" key="6">
    <source>
        <dbReference type="ARBA" id="ARBA00029447"/>
    </source>
</evidence>
<dbReference type="Gene3D" id="1.10.287.950">
    <property type="entry name" value="Methyl-accepting chemotaxis protein"/>
    <property type="match status" value="1"/>
</dbReference>